<protein>
    <recommendedName>
        <fullName evidence="4">Poly [ADP-ribose] polymerase</fullName>
        <shortName evidence="4">PARP</shortName>
        <ecNumber evidence="4">2.4.2.-</ecNumber>
    </recommendedName>
</protein>
<dbReference type="GeneID" id="114862094"/>
<dbReference type="InterPro" id="IPR037197">
    <property type="entry name" value="WWE_dom_sf"/>
</dbReference>
<keyword evidence="4" id="KW-0328">Glycosyltransferase</keyword>
<dbReference type="AlphaFoldDB" id="A0A6P7NK56"/>
<evidence type="ECO:0000256" key="1">
    <source>
        <dbReference type="ARBA" id="ARBA00004123"/>
    </source>
</evidence>
<dbReference type="OrthoDB" id="6133115at2759"/>
<keyword evidence="4" id="KW-0520">NAD</keyword>
<gene>
    <name evidence="8" type="primary">LOC114862094</name>
</gene>
<evidence type="ECO:0000259" key="6">
    <source>
        <dbReference type="PROSITE" id="PS51059"/>
    </source>
</evidence>
<dbReference type="Pfam" id="PF02825">
    <property type="entry name" value="WWE"/>
    <property type="match status" value="2"/>
</dbReference>
<dbReference type="PANTHER" id="PTHR45740:SF4">
    <property type="entry name" value="PROTEIN MONO-ADP-RIBOSYLTRANSFERASE PARP11"/>
    <property type="match status" value="1"/>
</dbReference>
<dbReference type="Gene3D" id="3.30.720.50">
    <property type="match status" value="2"/>
</dbReference>
<dbReference type="InterPro" id="IPR012317">
    <property type="entry name" value="Poly(ADP-ribose)pol_cat_dom"/>
</dbReference>
<dbReference type="Pfam" id="PF00644">
    <property type="entry name" value="PARP"/>
    <property type="match status" value="1"/>
</dbReference>
<dbReference type="InParanoid" id="A0A6P7NK56"/>
<reference evidence="8" key="1">
    <citation type="submission" date="2025-08" db="UniProtKB">
        <authorList>
            <consortium name="RefSeq"/>
        </authorList>
    </citation>
    <scope>IDENTIFICATION</scope>
</reference>
<evidence type="ECO:0000259" key="5">
    <source>
        <dbReference type="PROSITE" id="PS50918"/>
    </source>
</evidence>
<dbReference type="PROSITE" id="PS51059">
    <property type="entry name" value="PARP_CATALYTIC"/>
    <property type="match status" value="1"/>
</dbReference>
<dbReference type="PROSITE" id="PS50918">
    <property type="entry name" value="WWE"/>
    <property type="match status" value="2"/>
</dbReference>
<dbReference type="PANTHER" id="PTHR45740">
    <property type="entry name" value="POLY [ADP-RIBOSE] POLYMERASE"/>
    <property type="match status" value="1"/>
</dbReference>
<dbReference type="GO" id="GO:0003950">
    <property type="term" value="F:NAD+ poly-ADP-ribosyltransferase activity"/>
    <property type="evidence" value="ECO:0007669"/>
    <property type="project" value="UniProtKB-UniRule"/>
</dbReference>
<organism evidence="7 8">
    <name type="scientific">Betta splendens</name>
    <name type="common">Siamese fighting fish</name>
    <dbReference type="NCBI Taxonomy" id="158456"/>
    <lineage>
        <taxon>Eukaryota</taxon>
        <taxon>Metazoa</taxon>
        <taxon>Chordata</taxon>
        <taxon>Craniata</taxon>
        <taxon>Vertebrata</taxon>
        <taxon>Euteleostomi</taxon>
        <taxon>Actinopterygii</taxon>
        <taxon>Neopterygii</taxon>
        <taxon>Teleostei</taxon>
        <taxon>Neoteleostei</taxon>
        <taxon>Acanthomorphata</taxon>
        <taxon>Anabantaria</taxon>
        <taxon>Anabantiformes</taxon>
        <taxon>Anabantoidei</taxon>
        <taxon>Osphronemidae</taxon>
        <taxon>Betta</taxon>
    </lineage>
</organism>
<comment type="similarity">
    <text evidence="3">Belongs to the ARTD/PARP family.</text>
</comment>
<dbReference type="Proteomes" id="UP000515150">
    <property type="component" value="Chromosome 9"/>
</dbReference>
<dbReference type="RefSeq" id="XP_029017884.1">
    <property type="nucleotide sequence ID" value="XM_029162051.3"/>
</dbReference>
<evidence type="ECO:0000256" key="4">
    <source>
        <dbReference type="RuleBase" id="RU362114"/>
    </source>
</evidence>
<evidence type="ECO:0000313" key="8">
    <source>
        <dbReference type="RefSeq" id="XP_029017884.1"/>
    </source>
</evidence>
<dbReference type="KEGG" id="bspl:114862094"/>
<keyword evidence="4" id="KW-0808">Transferase</keyword>
<feature type="domain" description="WWE" evidence="5">
    <location>
        <begin position="152"/>
        <end position="235"/>
    </location>
</feature>
<evidence type="ECO:0000313" key="7">
    <source>
        <dbReference type="Proteomes" id="UP000515150"/>
    </source>
</evidence>
<evidence type="ECO:0000256" key="3">
    <source>
        <dbReference type="ARBA" id="ARBA00024347"/>
    </source>
</evidence>
<feature type="domain" description="PARP catalytic" evidence="6">
    <location>
        <begin position="249"/>
        <end position="463"/>
    </location>
</feature>
<sequence>MSTDTDAAPMEISPWCWYYLADCGGWHRFEDEPCHCLKSDFIERRYSEDLKGVLDLDESWSPSRIDFSAMVQTDLRTNRQRRICRVDFNIEMSCSCFSSDPVRRKRVAPTCAYQNKWILDRNNIHIQNAIQNQDLCGISCREKEQKERRIQGVTEERDVQSDTSWFWYYLADCGRRHRFEDDPCSSLKSEDIEKHYLKDPKGFLSLNSWSCHTRIDFSAMLQTDLKTKRQRPIFRDIKVARSCSCFSSAPVFWEMVDPTRPYQLIPLSKLTPEYQTVTGYVKKDGLLDNNIVSVIRIQNLDLWEIFCRKKQQLKRIQGVREIQERRLFHGTNVKNVDTICKYNFDVRLAGRHAAAYGKGVYFAKYASIADRYSRTSSSSLPLHRGDTQSTRFGETKVLFLARVVIGKPTLGAPDLQKPDHQSSENFHDSCVDKIENPNIFIIFDSNQIYPEYLIQYKSKPESV</sequence>
<keyword evidence="7" id="KW-1185">Reference proteome</keyword>
<dbReference type="Gene3D" id="3.90.228.10">
    <property type="match status" value="1"/>
</dbReference>
<name>A0A6P7NK56_BETSP</name>
<dbReference type="GO" id="GO:1990404">
    <property type="term" value="F:NAD+-protein mono-ADP-ribosyltransferase activity"/>
    <property type="evidence" value="ECO:0007669"/>
    <property type="project" value="TreeGrafter"/>
</dbReference>
<dbReference type="CDD" id="cd01439">
    <property type="entry name" value="TCCD_inducible_PARP_like"/>
    <property type="match status" value="1"/>
</dbReference>
<evidence type="ECO:0000256" key="2">
    <source>
        <dbReference type="ARBA" id="ARBA00023242"/>
    </source>
</evidence>
<dbReference type="InterPro" id="IPR004170">
    <property type="entry name" value="WWE_dom"/>
</dbReference>
<dbReference type="SUPFAM" id="SSF117839">
    <property type="entry name" value="WWE domain"/>
    <property type="match status" value="2"/>
</dbReference>
<dbReference type="GO" id="GO:0005634">
    <property type="term" value="C:nucleus"/>
    <property type="evidence" value="ECO:0007669"/>
    <property type="project" value="UniProtKB-SubCell"/>
</dbReference>
<dbReference type="InterPro" id="IPR051712">
    <property type="entry name" value="ARTD-AVP"/>
</dbReference>
<keyword evidence="2" id="KW-0539">Nucleus</keyword>
<feature type="domain" description="WWE" evidence="5">
    <location>
        <begin position="2"/>
        <end position="85"/>
    </location>
</feature>
<dbReference type="EC" id="2.4.2.-" evidence="4"/>
<comment type="subcellular location">
    <subcellularLocation>
        <location evidence="1">Nucleus</location>
    </subcellularLocation>
</comment>
<dbReference type="SUPFAM" id="SSF56399">
    <property type="entry name" value="ADP-ribosylation"/>
    <property type="match status" value="1"/>
</dbReference>
<accession>A0A6P7NK56</accession>
<proteinExistence type="inferred from homology"/>